<accession>A0AAW1XB99</accession>
<evidence type="ECO:0000313" key="2">
    <source>
        <dbReference type="EMBL" id="KAK9934268.1"/>
    </source>
</evidence>
<reference evidence="2 3" key="1">
    <citation type="journal article" date="2023" name="G3 (Bethesda)">
        <title>A chromosome-length genome assembly and annotation of blackberry (Rubus argutus, cv. 'Hillquist').</title>
        <authorList>
            <person name="Bruna T."/>
            <person name="Aryal R."/>
            <person name="Dudchenko O."/>
            <person name="Sargent D.J."/>
            <person name="Mead D."/>
            <person name="Buti M."/>
            <person name="Cavallini A."/>
            <person name="Hytonen T."/>
            <person name="Andres J."/>
            <person name="Pham M."/>
            <person name="Weisz D."/>
            <person name="Mascagni F."/>
            <person name="Usai G."/>
            <person name="Natali L."/>
            <person name="Bassil N."/>
            <person name="Fernandez G.E."/>
            <person name="Lomsadze A."/>
            <person name="Armour M."/>
            <person name="Olukolu B."/>
            <person name="Poorten T."/>
            <person name="Britton C."/>
            <person name="Davik J."/>
            <person name="Ashrafi H."/>
            <person name="Aiden E.L."/>
            <person name="Borodovsky M."/>
            <person name="Worthington M."/>
        </authorList>
    </citation>
    <scope>NUCLEOTIDE SEQUENCE [LARGE SCALE GENOMIC DNA]</scope>
    <source>
        <strain evidence="2">PI 553951</strain>
    </source>
</reference>
<protein>
    <recommendedName>
        <fullName evidence="4">Secreted protein</fullName>
    </recommendedName>
</protein>
<gene>
    <name evidence="2" type="ORF">M0R45_021418</name>
</gene>
<proteinExistence type="predicted"/>
<dbReference type="AlphaFoldDB" id="A0AAW1XB99"/>
<evidence type="ECO:0008006" key="4">
    <source>
        <dbReference type="Google" id="ProtNLM"/>
    </source>
</evidence>
<organism evidence="2 3">
    <name type="scientific">Rubus argutus</name>
    <name type="common">Southern blackberry</name>
    <dbReference type="NCBI Taxonomy" id="59490"/>
    <lineage>
        <taxon>Eukaryota</taxon>
        <taxon>Viridiplantae</taxon>
        <taxon>Streptophyta</taxon>
        <taxon>Embryophyta</taxon>
        <taxon>Tracheophyta</taxon>
        <taxon>Spermatophyta</taxon>
        <taxon>Magnoliopsida</taxon>
        <taxon>eudicotyledons</taxon>
        <taxon>Gunneridae</taxon>
        <taxon>Pentapetalae</taxon>
        <taxon>rosids</taxon>
        <taxon>fabids</taxon>
        <taxon>Rosales</taxon>
        <taxon>Rosaceae</taxon>
        <taxon>Rosoideae</taxon>
        <taxon>Rosoideae incertae sedis</taxon>
        <taxon>Rubus</taxon>
    </lineage>
</organism>
<keyword evidence="3" id="KW-1185">Reference proteome</keyword>
<sequence length="97" mass="10607">MHQPVPNSPSLMPSPQQLRRHLLSLVATVLAVVEFAQPAKPKLLRSLPCRHHTSSPSLLQTARARIQSAAAQTHRPMSSVEFSPALSHGLSPLHEQL</sequence>
<evidence type="ECO:0000313" key="3">
    <source>
        <dbReference type="Proteomes" id="UP001457282"/>
    </source>
</evidence>
<dbReference type="Proteomes" id="UP001457282">
    <property type="component" value="Unassembled WGS sequence"/>
</dbReference>
<evidence type="ECO:0000256" key="1">
    <source>
        <dbReference type="SAM" id="MobiDB-lite"/>
    </source>
</evidence>
<dbReference type="EMBL" id="JBEDUW010000004">
    <property type="protein sequence ID" value="KAK9934268.1"/>
    <property type="molecule type" value="Genomic_DNA"/>
</dbReference>
<comment type="caution">
    <text evidence="2">The sequence shown here is derived from an EMBL/GenBank/DDBJ whole genome shotgun (WGS) entry which is preliminary data.</text>
</comment>
<feature type="region of interest" description="Disordered" evidence="1">
    <location>
        <begin position="65"/>
        <end position="97"/>
    </location>
</feature>
<name>A0AAW1XB99_RUBAR</name>